<reference evidence="5" key="1">
    <citation type="submission" date="2019-12" db="EMBL/GenBank/DDBJ databases">
        <title>Mycobacterium spongiae sp. nov.</title>
        <authorList>
            <person name="Stinear T."/>
        </authorList>
    </citation>
    <scope>NUCLEOTIDE SEQUENCE</scope>
    <source>
        <strain evidence="5">FSD4b-SM</strain>
    </source>
</reference>
<dbReference type="PROSITE" id="PS50949">
    <property type="entry name" value="HTH_GNTR"/>
    <property type="match status" value="1"/>
</dbReference>
<dbReference type="Pfam" id="PF00392">
    <property type="entry name" value="GntR"/>
    <property type="match status" value="1"/>
</dbReference>
<dbReference type="KEGG" id="mspg:F6B93_19370"/>
<name>A0A975K1G2_9MYCO</name>
<dbReference type="Gene3D" id="1.10.10.10">
    <property type="entry name" value="Winged helix-like DNA-binding domain superfamily/Winged helix DNA-binding domain"/>
    <property type="match status" value="1"/>
</dbReference>
<dbReference type="CDD" id="cd07377">
    <property type="entry name" value="WHTH_GntR"/>
    <property type="match status" value="1"/>
</dbReference>
<dbReference type="GO" id="GO:0003677">
    <property type="term" value="F:DNA binding"/>
    <property type="evidence" value="ECO:0007669"/>
    <property type="project" value="UniProtKB-KW"/>
</dbReference>
<dbReference type="PANTHER" id="PTHR44846">
    <property type="entry name" value="MANNOSYL-D-GLYCERATE TRANSPORT/METABOLISM SYSTEM REPRESSOR MNGR-RELATED"/>
    <property type="match status" value="1"/>
</dbReference>
<evidence type="ECO:0000256" key="1">
    <source>
        <dbReference type="ARBA" id="ARBA00023015"/>
    </source>
</evidence>
<sequence>MLPLGQIDHSDRRPPYRQIAGMLRDAIEHGYYSPDGRLPSEAELSGHFSVARMTVRRALQELRDEGLVYSEHGKGVFVRPTPRWVPEGFEIQIGLTTFVGRSHTEIARLIAHDHGWRIRGDEIIEPGGQVVAATLEELARRALALGWYEPSGVSINWHRFGGAKSTNADTIRRVQA</sequence>
<keyword evidence="6" id="KW-1185">Reference proteome</keyword>
<evidence type="ECO:0000256" key="2">
    <source>
        <dbReference type="ARBA" id="ARBA00023125"/>
    </source>
</evidence>
<dbReference type="InterPro" id="IPR036390">
    <property type="entry name" value="WH_DNA-bd_sf"/>
</dbReference>
<dbReference type="GO" id="GO:0003700">
    <property type="term" value="F:DNA-binding transcription factor activity"/>
    <property type="evidence" value="ECO:0007669"/>
    <property type="project" value="InterPro"/>
</dbReference>
<keyword evidence="2" id="KW-0238">DNA-binding</keyword>
<evidence type="ECO:0000256" key="3">
    <source>
        <dbReference type="ARBA" id="ARBA00023163"/>
    </source>
</evidence>
<protein>
    <submittedName>
        <fullName evidence="5">GntR family transcriptional regulator</fullName>
    </submittedName>
</protein>
<keyword evidence="3" id="KW-0804">Transcription</keyword>
<evidence type="ECO:0000313" key="5">
    <source>
        <dbReference type="EMBL" id="QUR68944.1"/>
    </source>
</evidence>
<gene>
    <name evidence="5" type="ORF">F6B93_19370</name>
</gene>
<accession>A0A975K1G2</accession>
<dbReference type="SUPFAM" id="SSF46785">
    <property type="entry name" value="Winged helix' DNA-binding domain"/>
    <property type="match status" value="1"/>
</dbReference>
<dbReference type="InterPro" id="IPR050679">
    <property type="entry name" value="Bact_HTH_transcr_reg"/>
</dbReference>
<dbReference type="PRINTS" id="PR00035">
    <property type="entry name" value="HTHGNTR"/>
</dbReference>
<dbReference type="InterPro" id="IPR036388">
    <property type="entry name" value="WH-like_DNA-bd_sf"/>
</dbReference>
<dbReference type="Proteomes" id="UP000682202">
    <property type="component" value="Chromosome"/>
</dbReference>
<dbReference type="AlphaFoldDB" id="A0A975K1G2"/>
<organism evidence="5 6">
    <name type="scientific">Mycobacterium spongiae</name>
    <dbReference type="NCBI Taxonomy" id="886343"/>
    <lineage>
        <taxon>Bacteria</taxon>
        <taxon>Bacillati</taxon>
        <taxon>Actinomycetota</taxon>
        <taxon>Actinomycetes</taxon>
        <taxon>Mycobacteriales</taxon>
        <taxon>Mycobacteriaceae</taxon>
        <taxon>Mycobacterium</taxon>
    </lineage>
</organism>
<dbReference type="EMBL" id="CP046600">
    <property type="protein sequence ID" value="QUR68944.1"/>
    <property type="molecule type" value="Genomic_DNA"/>
</dbReference>
<proteinExistence type="predicted"/>
<evidence type="ECO:0000259" key="4">
    <source>
        <dbReference type="PROSITE" id="PS50949"/>
    </source>
</evidence>
<feature type="domain" description="HTH gntR-type" evidence="4">
    <location>
        <begin position="13"/>
        <end position="81"/>
    </location>
</feature>
<dbReference type="SMART" id="SM00345">
    <property type="entry name" value="HTH_GNTR"/>
    <property type="match status" value="1"/>
</dbReference>
<evidence type="ECO:0000313" key="6">
    <source>
        <dbReference type="Proteomes" id="UP000682202"/>
    </source>
</evidence>
<keyword evidence="1" id="KW-0805">Transcription regulation</keyword>
<dbReference type="GO" id="GO:0045892">
    <property type="term" value="P:negative regulation of DNA-templated transcription"/>
    <property type="evidence" value="ECO:0007669"/>
    <property type="project" value="TreeGrafter"/>
</dbReference>
<dbReference type="PANTHER" id="PTHR44846:SF17">
    <property type="entry name" value="GNTR-FAMILY TRANSCRIPTIONAL REGULATOR"/>
    <property type="match status" value="1"/>
</dbReference>
<dbReference type="InterPro" id="IPR000524">
    <property type="entry name" value="Tscrpt_reg_HTH_GntR"/>
</dbReference>